<dbReference type="GO" id="GO:0016758">
    <property type="term" value="F:hexosyltransferase activity"/>
    <property type="evidence" value="ECO:0007669"/>
    <property type="project" value="UniProtKB-ARBA"/>
</dbReference>
<dbReference type="AlphaFoldDB" id="A0A9Q4RG74"/>
<keyword evidence="2" id="KW-0808">Transferase</keyword>
<name>A0A9Q4RG74_9BACT</name>
<evidence type="ECO:0000313" key="4">
    <source>
        <dbReference type="EMBL" id="MTV03042.1"/>
    </source>
</evidence>
<protein>
    <submittedName>
        <fullName evidence="4">Glycosyltransferase</fullName>
    </submittedName>
</protein>
<dbReference type="InterPro" id="IPR029044">
    <property type="entry name" value="Nucleotide-diphossugar_trans"/>
</dbReference>
<dbReference type="PANTHER" id="PTHR22916:SF51">
    <property type="entry name" value="GLYCOSYLTRANSFERASE EPSH-RELATED"/>
    <property type="match status" value="1"/>
</dbReference>
<dbReference type="Gene3D" id="3.90.550.10">
    <property type="entry name" value="Spore Coat Polysaccharide Biosynthesis Protein SpsA, Chain A"/>
    <property type="match status" value="1"/>
</dbReference>
<gene>
    <name evidence="4" type="ORF">GME02_15645</name>
</gene>
<dbReference type="InterPro" id="IPR001173">
    <property type="entry name" value="Glyco_trans_2-like"/>
</dbReference>
<dbReference type="PANTHER" id="PTHR22916">
    <property type="entry name" value="GLYCOSYLTRANSFERASE"/>
    <property type="match status" value="1"/>
</dbReference>
<proteinExistence type="predicted"/>
<accession>A0A9Q4RG74</accession>
<dbReference type="SUPFAM" id="SSF53448">
    <property type="entry name" value="Nucleotide-diphospho-sugar transferases"/>
    <property type="match status" value="1"/>
</dbReference>
<sequence>MVKLSIIIPVYNTEEYLPRCLNSCLEQDLPANEYEIIAINDGSSDNSLQILNAYALKYPNIRVINQENRGLGATRNRGLNLAIGEYIWFVDSDDWVLENCLLDIYENCKDVDILETDRAYLYKDHVVYINIAKWTGVPGYIFNREFLIKNKLIFRENIYFEDSEFTPRVLYLSNKTVLYKKAIYYYYQRTGSIVHSESKKHCTDLILIIKSLYTFIIKHTDNLKDKQILYFYLRSSFNAFIQRSLSFSYKERKQLYKILISEDAYDGLLTLSKKGTKIKLYLMTYLPYLLPLYCKGEQLFIYCCKR</sequence>
<dbReference type="RefSeq" id="WP_138273058.1">
    <property type="nucleotide sequence ID" value="NZ_JADNEG010000015.1"/>
</dbReference>
<organism evidence="4 5">
    <name type="scientific">Parabacteroides merdae</name>
    <dbReference type="NCBI Taxonomy" id="46503"/>
    <lineage>
        <taxon>Bacteria</taxon>
        <taxon>Pseudomonadati</taxon>
        <taxon>Bacteroidota</taxon>
        <taxon>Bacteroidia</taxon>
        <taxon>Bacteroidales</taxon>
        <taxon>Tannerellaceae</taxon>
        <taxon>Parabacteroides</taxon>
    </lineage>
</organism>
<dbReference type="CDD" id="cd00761">
    <property type="entry name" value="Glyco_tranf_GTA_type"/>
    <property type="match status" value="1"/>
</dbReference>
<reference evidence="4 5" key="1">
    <citation type="journal article" date="2019" name="Nat. Med.">
        <title>A library of human gut bacterial isolates paired with longitudinal multiomics data enables mechanistic microbiome research.</title>
        <authorList>
            <person name="Poyet M."/>
            <person name="Groussin M."/>
            <person name="Gibbons S.M."/>
            <person name="Avila-Pacheco J."/>
            <person name="Jiang X."/>
            <person name="Kearney S.M."/>
            <person name="Perrotta A.R."/>
            <person name="Berdy B."/>
            <person name="Zhao S."/>
            <person name="Lieberman T.D."/>
            <person name="Swanson P.K."/>
            <person name="Smith M."/>
            <person name="Roesemann S."/>
            <person name="Alexander J.E."/>
            <person name="Rich S.A."/>
            <person name="Livny J."/>
            <person name="Vlamakis H."/>
            <person name="Clish C."/>
            <person name="Bullock K."/>
            <person name="Deik A."/>
            <person name="Scott J."/>
            <person name="Pierce K.A."/>
            <person name="Xavier R.J."/>
            <person name="Alm E.J."/>
        </authorList>
    </citation>
    <scope>NUCLEOTIDE SEQUENCE [LARGE SCALE GENOMIC DNA]</scope>
    <source>
        <strain evidence="4 5">BIOML-A11</strain>
    </source>
</reference>
<evidence type="ECO:0000259" key="3">
    <source>
        <dbReference type="Pfam" id="PF00535"/>
    </source>
</evidence>
<evidence type="ECO:0000256" key="1">
    <source>
        <dbReference type="ARBA" id="ARBA00022676"/>
    </source>
</evidence>
<evidence type="ECO:0000313" key="5">
    <source>
        <dbReference type="Proteomes" id="UP000482671"/>
    </source>
</evidence>
<dbReference type="Proteomes" id="UP000482671">
    <property type="component" value="Unassembled WGS sequence"/>
</dbReference>
<evidence type="ECO:0000256" key="2">
    <source>
        <dbReference type="ARBA" id="ARBA00022679"/>
    </source>
</evidence>
<dbReference type="Pfam" id="PF00535">
    <property type="entry name" value="Glycos_transf_2"/>
    <property type="match status" value="1"/>
</dbReference>
<comment type="caution">
    <text evidence="4">The sequence shown here is derived from an EMBL/GenBank/DDBJ whole genome shotgun (WGS) entry which is preliminary data.</text>
</comment>
<feature type="domain" description="Glycosyltransferase 2-like" evidence="3">
    <location>
        <begin position="5"/>
        <end position="112"/>
    </location>
</feature>
<dbReference type="EMBL" id="WNDD01000018">
    <property type="protein sequence ID" value="MTV03042.1"/>
    <property type="molecule type" value="Genomic_DNA"/>
</dbReference>
<keyword evidence="1" id="KW-0328">Glycosyltransferase</keyword>